<dbReference type="EMBL" id="OZ034820">
    <property type="protein sequence ID" value="CAL1402686.1"/>
    <property type="molecule type" value="Genomic_DNA"/>
</dbReference>
<proteinExistence type="predicted"/>
<keyword evidence="3" id="KW-1185">Reference proteome</keyword>
<name>A0AAV2FWI8_9ROSI</name>
<accession>A0AAV2FWI8</accession>
<evidence type="ECO:0000313" key="3">
    <source>
        <dbReference type="Proteomes" id="UP001497516"/>
    </source>
</evidence>
<feature type="compositionally biased region" description="Low complexity" evidence="1">
    <location>
        <begin position="103"/>
        <end position="119"/>
    </location>
</feature>
<evidence type="ECO:0000313" key="2">
    <source>
        <dbReference type="EMBL" id="CAL1402686.1"/>
    </source>
</evidence>
<sequence>MKIDRRSSSPSRPSSSSEVDETWKESKLSQSLPLPHPPDPMPGGSRSRSIWSILCHRRQVQQADPRLSPPSSSPASPCNFIGRCLVFFLVVAGSHLSRRRPSSEPIASSPSPQSERVRG</sequence>
<gene>
    <name evidence="2" type="ORF">LTRI10_LOCUS42670</name>
</gene>
<feature type="compositionally biased region" description="Low complexity" evidence="1">
    <location>
        <begin position="8"/>
        <end position="17"/>
    </location>
</feature>
<dbReference type="AlphaFoldDB" id="A0AAV2FWI8"/>
<feature type="region of interest" description="Disordered" evidence="1">
    <location>
        <begin position="96"/>
        <end position="119"/>
    </location>
</feature>
<organism evidence="2 3">
    <name type="scientific">Linum trigynum</name>
    <dbReference type="NCBI Taxonomy" id="586398"/>
    <lineage>
        <taxon>Eukaryota</taxon>
        <taxon>Viridiplantae</taxon>
        <taxon>Streptophyta</taxon>
        <taxon>Embryophyta</taxon>
        <taxon>Tracheophyta</taxon>
        <taxon>Spermatophyta</taxon>
        <taxon>Magnoliopsida</taxon>
        <taxon>eudicotyledons</taxon>
        <taxon>Gunneridae</taxon>
        <taxon>Pentapetalae</taxon>
        <taxon>rosids</taxon>
        <taxon>fabids</taxon>
        <taxon>Malpighiales</taxon>
        <taxon>Linaceae</taxon>
        <taxon>Linum</taxon>
    </lineage>
</organism>
<dbReference type="Proteomes" id="UP001497516">
    <property type="component" value="Chromosome 7"/>
</dbReference>
<feature type="region of interest" description="Disordered" evidence="1">
    <location>
        <begin position="1"/>
        <end position="51"/>
    </location>
</feature>
<reference evidence="2 3" key="1">
    <citation type="submission" date="2024-04" db="EMBL/GenBank/DDBJ databases">
        <authorList>
            <person name="Fracassetti M."/>
        </authorList>
    </citation>
    <scope>NUCLEOTIDE SEQUENCE [LARGE SCALE GENOMIC DNA]</scope>
</reference>
<evidence type="ECO:0000256" key="1">
    <source>
        <dbReference type="SAM" id="MobiDB-lite"/>
    </source>
</evidence>
<protein>
    <submittedName>
        <fullName evidence="2">Uncharacterized protein</fullName>
    </submittedName>
</protein>